<keyword evidence="4" id="KW-1185">Reference proteome</keyword>
<dbReference type="AlphaFoldDB" id="A0A9Q1JIW4"/>
<name>A0A9Q1JIW4_9CARY</name>
<protein>
    <recommendedName>
        <fullName evidence="2">PWWP domain-containing protein</fullName>
    </recommendedName>
</protein>
<sequence>MEREDHDEESRNADLIEQSKAELKPGDVTWIKLRGASWWPAQVFDEKAVSGSVKPRKGKSGEVLVRLYGTYEYLVHQVRKKHNGNEREIFEKALKQFLDLSESPSGRSKSQSPKVTGKTKTENGSVGKDGPAKRATDEQDEAKKKIRPDSPSTDITSEKSPGTARRLKVMQGLGLTAPPGSPFIKNGRVLSILQ</sequence>
<accession>A0A9Q1JIW4</accession>
<comment type="caution">
    <text evidence="3">The sequence shown here is derived from an EMBL/GenBank/DDBJ whole genome shotgun (WGS) entry which is preliminary data.</text>
</comment>
<feature type="compositionally biased region" description="Polar residues" evidence="1">
    <location>
        <begin position="102"/>
        <end position="114"/>
    </location>
</feature>
<dbReference type="PROSITE" id="PS50812">
    <property type="entry name" value="PWWP"/>
    <property type="match status" value="1"/>
</dbReference>
<feature type="region of interest" description="Disordered" evidence="1">
    <location>
        <begin position="100"/>
        <end position="164"/>
    </location>
</feature>
<organism evidence="3 4">
    <name type="scientific">Carnegiea gigantea</name>
    <dbReference type="NCBI Taxonomy" id="171969"/>
    <lineage>
        <taxon>Eukaryota</taxon>
        <taxon>Viridiplantae</taxon>
        <taxon>Streptophyta</taxon>
        <taxon>Embryophyta</taxon>
        <taxon>Tracheophyta</taxon>
        <taxon>Spermatophyta</taxon>
        <taxon>Magnoliopsida</taxon>
        <taxon>eudicotyledons</taxon>
        <taxon>Gunneridae</taxon>
        <taxon>Pentapetalae</taxon>
        <taxon>Caryophyllales</taxon>
        <taxon>Cactineae</taxon>
        <taxon>Cactaceae</taxon>
        <taxon>Cactoideae</taxon>
        <taxon>Echinocereeae</taxon>
        <taxon>Carnegiea</taxon>
    </lineage>
</organism>
<evidence type="ECO:0000256" key="1">
    <source>
        <dbReference type="SAM" id="MobiDB-lite"/>
    </source>
</evidence>
<reference evidence="3" key="1">
    <citation type="submission" date="2022-04" db="EMBL/GenBank/DDBJ databases">
        <title>Carnegiea gigantea Genome sequencing and assembly v2.</title>
        <authorList>
            <person name="Copetti D."/>
            <person name="Sanderson M.J."/>
            <person name="Burquez A."/>
            <person name="Wojciechowski M.F."/>
        </authorList>
    </citation>
    <scope>NUCLEOTIDE SEQUENCE</scope>
    <source>
        <strain evidence="3">SGP5-SGP5p</strain>
        <tissue evidence="3">Aerial part</tissue>
    </source>
</reference>
<dbReference type="Gene3D" id="2.30.30.140">
    <property type="match status" value="1"/>
</dbReference>
<evidence type="ECO:0000313" key="4">
    <source>
        <dbReference type="Proteomes" id="UP001153076"/>
    </source>
</evidence>
<proteinExistence type="predicted"/>
<feature type="compositionally biased region" description="Basic and acidic residues" evidence="1">
    <location>
        <begin position="130"/>
        <end position="143"/>
    </location>
</feature>
<dbReference type="SUPFAM" id="SSF63748">
    <property type="entry name" value="Tudor/PWWP/MBT"/>
    <property type="match status" value="1"/>
</dbReference>
<dbReference type="Pfam" id="PF00855">
    <property type="entry name" value="PWWP"/>
    <property type="match status" value="1"/>
</dbReference>
<evidence type="ECO:0000313" key="3">
    <source>
        <dbReference type="EMBL" id="KAJ8424654.1"/>
    </source>
</evidence>
<feature type="compositionally biased region" description="Polar residues" evidence="1">
    <location>
        <begin position="150"/>
        <end position="160"/>
    </location>
</feature>
<dbReference type="OrthoDB" id="641149at2759"/>
<dbReference type="SMART" id="SM00293">
    <property type="entry name" value="PWWP"/>
    <property type="match status" value="1"/>
</dbReference>
<gene>
    <name evidence="3" type="ORF">Cgig2_003088</name>
</gene>
<dbReference type="Proteomes" id="UP001153076">
    <property type="component" value="Unassembled WGS sequence"/>
</dbReference>
<dbReference type="EMBL" id="JAKOGI010001626">
    <property type="protein sequence ID" value="KAJ8424654.1"/>
    <property type="molecule type" value="Genomic_DNA"/>
</dbReference>
<evidence type="ECO:0000259" key="2">
    <source>
        <dbReference type="PROSITE" id="PS50812"/>
    </source>
</evidence>
<feature type="domain" description="PWWP" evidence="2">
    <location>
        <begin position="25"/>
        <end position="73"/>
    </location>
</feature>
<dbReference type="InterPro" id="IPR000313">
    <property type="entry name" value="PWWP_dom"/>
</dbReference>